<dbReference type="Pfam" id="PF13406">
    <property type="entry name" value="SLT_2"/>
    <property type="match status" value="1"/>
</dbReference>
<dbReference type="InterPro" id="IPR023346">
    <property type="entry name" value="Lysozyme-like_dom_sf"/>
</dbReference>
<evidence type="ECO:0000259" key="2">
    <source>
        <dbReference type="Pfam" id="PF13406"/>
    </source>
</evidence>
<keyword evidence="3" id="KW-0328">Glycosyltransferase</keyword>
<sequence length="284" mass="29432">MSRDRREAAPRPTLRRAALGGALCCGALLLASCTSLEGTPEREPRTGRPSAPAQAMPPSRDAPGAEASDATDLDAASEPAGPVAPSRAETPIADLPDLAWAEQAAESTGIPLRAVRAYAGAALAVEESHPQCGLGWNALAGIGRIESRHGTLGGSEVGEDGVVSPRIIGVPLDGGEGVMAIPDTDGGELDGDDEWDRAVGPMQFIPETWAATARDGDRDGRTDPHQIDDAALTAAAYLCERGGMAADDDGWAGMVFGYNRSSDYLWDVTEAAEDYAARTETPAP</sequence>
<dbReference type="RefSeq" id="WP_254165559.1">
    <property type="nucleotide sequence ID" value="NZ_JANAFB010000008.1"/>
</dbReference>
<protein>
    <submittedName>
        <fullName evidence="3">Lytic murein transglycosylase</fullName>
        <ecNumber evidence="3">2.4.-.-</ecNumber>
    </submittedName>
</protein>
<dbReference type="CDD" id="cd13399">
    <property type="entry name" value="Slt35-like"/>
    <property type="match status" value="1"/>
</dbReference>
<dbReference type="SUPFAM" id="SSF53955">
    <property type="entry name" value="Lysozyme-like"/>
    <property type="match status" value="1"/>
</dbReference>
<evidence type="ECO:0000256" key="1">
    <source>
        <dbReference type="SAM" id="MobiDB-lite"/>
    </source>
</evidence>
<dbReference type="GO" id="GO:0016757">
    <property type="term" value="F:glycosyltransferase activity"/>
    <property type="evidence" value="ECO:0007669"/>
    <property type="project" value="UniProtKB-KW"/>
</dbReference>
<dbReference type="EMBL" id="JANAFB010000008">
    <property type="protein sequence ID" value="MCP3425385.1"/>
    <property type="molecule type" value="Genomic_DNA"/>
</dbReference>
<feature type="domain" description="Transglycosylase SLT" evidence="2">
    <location>
        <begin position="195"/>
        <end position="242"/>
    </location>
</feature>
<keyword evidence="4" id="KW-1185">Reference proteome</keyword>
<keyword evidence="3" id="KW-0808">Transferase</keyword>
<evidence type="ECO:0000313" key="4">
    <source>
        <dbReference type="Proteomes" id="UP001139502"/>
    </source>
</evidence>
<reference evidence="3" key="1">
    <citation type="submission" date="2022-06" db="EMBL/GenBank/DDBJ databases">
        <title>Rothia sp. isolated from sandalwood seedling.</title>
        <authorList>
            <person name="Tuikhar N."/>
            <person name="Kirdat K."/>
            <person name="Thorat V."/>
            <person name="Swetha P."/>
            <person name="Padma S."/>
            <person name="Sundararaj R."/>
            <person name="Yadav A."/>
        </authorList>
    </citation>
    <scope>NUCLEOTIDE SEQUENCE</scope>
    <source>
        <strain evidence="3">AR01</strain>
    </source>
</reference>
<proteinExistence type="predicted"/>
<dbReference type="GO" id="GO:0008933">
    <property type="term" value="F:peptidoglycan lytic transglycosylase activity"/>
    <property type="evidence" value="ECO:0007669"/>
    <property type="project" value="TreeGrafter"/>
</dbReference>
<dbReference type="GO" id="GO:0009253">
    <property type="term" value="P:peptidoglycan catabolic process"/>
    <property type="evidence" value="ECO:0007669"/>
    <property type="project" value="TreeGrafter"/>
</dbReference>
<dbReference type="AlphaFoldDB" id="A0A9X2HBV2"/>
<name>A0A9X2HBV2_9MICC</name>
<dbReference type="EC" id="2.4.-.-" evidence="3"/>
<dbReference type="Proteomes" id="UP001139502">
    <property type="component" value="Unassembled WGS sequence"/>
</dbReference>
<dbReference type="InterPro" id="IPR043426">
    <property type="entry name" value="MltB-like"/>
</dbReference>
<dbReference type="PROSITE" id="PS51257">
    <property type="entry name" value="PROKAR_LIPOPROTEIN"/>
    <property type="match status" value="1"/>
</dbReference>
<dbReference type="Gene3D" id="1.10.530.10">
    <property type="match status" value="1"/>
</dbReference>
<dbReference type="PANTHER" id="PTHR30163">
    <property type="entry name" value="MEMBRANE-BOUND LYTIC MUREIN TRANSGLYCOSYLASE B"/>
    <property type="match status" value="1"/>
</dbReference>
<dbReference type="PANTHER" id="PTHR30163:SF8">
    <property type="entry name" value="LYTIC MUREIN TRANSGLYCOSYLASE"/>
    <property type="match status" value="1"/>
</dbReference>
<feature type="region of interest" description="Disordered" evidence="1">
    <location>
        <begin position="36"/>
        <end position="89"/>
    </location>
</feature>
<comment type="caution">
    <text evidence="3">The sequence shown here is derived from an EMBL/GenBank/DDBJ whole genome shotgun (WGS) entry which is preliminary data.</text>
</comment>
<organism evidence="3 4">
    <name type="scientific">Rothia santali</name>
    <dbReference type="NCBI Taxonomy" id="2949643"/>
    <lineage>
        <taxon>Bacteria</taxon>
        <taxon>Bacillati</taxon>
        <taxon>Actinomycetota</taxon>
        <taxon>Actinomycetes</taxon>
        <taxon>Micrococcales</taxon>
        <taxon>Micrococcaceae</taxon>
        <taxon>Rothia</taxon>
    </lineage>
</organism>
<evidence type="ECO:0000313" key="3">
    <source>
        <dbReference type="EMBL" id="MCP3425385.1"/>
    </source>
</evidence>
<gene>
    <name evidence="3" type="ORF">NBM05_04970</name>
</gene>
<dbReference type="InterPro" id="IPR031304">
    <property type="entry name" value="SLT_2"/>
</dbReference>
<accession>A0A9X2HBV2</accession>